<evidence type="ECO:0000313" key="2">
    <source>
        <dbReference type="EnsemblMetazoa" id="tetur08g08110.1"/>
    </source>
</evidence>
<dbReference type="EnsemblMetazoa" id="tetur08g08110.1">
    <property type="protein sequence ID" value="tetur08g08110.1"/>
    <property type="gene ID" value="tetur08g08110"/>
</dbReference>
<protein>
    <recommendedName>
        <fullName evidence="4">Gustatory receptor</fullName>
    </recommendedName>
</protein>
<keyword evidence="1" id="KW-0812">Transmembrane</keyword>
<dbReference type="Proteomes" id="UP000015104">
    <property type="component" value="Unassembled WGS sequence"/>
</dbReference>
<sequence>MPPIIVIEDRYSCTKPMGLFASMLRCEGKKSAFTHLVIILCTACYLTINIFSSKKNSTFEVFNAYFRSTGATLHIIWLLILFSKRYQLKYVSLIDLFKAKTRCNLDSCEIRRHLVVNRKIATFVYLIIPFLLPIHNLCYSILISLQTSHYDQLMSKLVFGVLEILTYLSFQLYNQFLFESCLHIQACWLTVEDHIRSLENIERLTITKLRKCRSMYSIAAATTQKMDSFLQFPLFNFYSCLFTAFQLNLVINCHEPTTVGIIRISIQFLHMAFTTFNMVYINYLSNQCFDHVHSLSYKTRSLPINNEVQLFIDRIEHSKVGFSFLKISLITPTFVTSMASLTLTIALSAPTLFF</sequence>
<proteinExistence type="predicted"/>
<accession>T1KCM1</accession>
<reference evidence="2" key="2">
    <citation type="submission" date="2015-06" db="UniProtKB">
        <authorList>
            <consortium name="EnsemblMetazoa"/>
        </authorList>
    </citation>
    <scope>IDENTIFICATION</scope>
</reference>
<feature type="transmembrane region" description="Helical" evidence="1">
    <location>
        <begin position="64"/>
        <end position="82"/>
    </location>
</feature>
<feature type="transmembrane region" description="Helical" evidence="1">
    <location>
        <begin position="324"/>
        <end position="349"/>
    </location>
</feature>
<evidence type="ECO:0008006" key="4">
    <source>
        <dbReference type="Google" id="ProtNLM"/>
    </source>
</evidence>
<evidence type="ECO:0000256" key="1">
    <source>
        <dbReference type="SAM" id="Phobius"/>
    </source>
</evidence>
<keyword evidence="3" id="KW-1185">Reference proteome</keyword>
<dbReference type="AlphaFoldDB" id="T1KCM1"/>
<keyword evidence="1" id="KW-1133">Transmembrane helix</keyword>
<reference evidence="3" key="1">
    <citation type="submission" date="2011-08" db="EMBL/GenBank/DDBJ databases">
        <authorList>
            <person name="Rombauts S."/>
        </authorList>
    </citation>
    <scope>NUCLEOTIDE SEQUENCE</scope>
    <source>
        <strain evidence="3">London</strain>
    </source>
</reference>
<feature type="transmembrane region" description="Helical" evidence="1">
    <location>
        <begin position="32"/>
        <end position="52"/>
    </location>
</feature>
<feature type="transmembrane region" description="Helical" evidence="1">
    <location>
        <begin position="120"/>
        <end position="142"/>
    </location>
</feature>
<name>T1KCM1_TETUR</name>
<organism evidence="2 3">
    <name type="scientific">Tetranychus urticae</name>
    <name type="common">Two-spotted spider mite</name>
    <dbReference type="NCBI Taxonomy" id="32264"/>
    <lineage>
        <taxon>Eukaryota</taxon>
        <taxon>Metazoa</taxon>
        <taxon>Ecdysozoa</taxon>
        <taxon>Arthropoda</taxon>
        <taxon>Chelicerata</taxon>
        <taxon>Arachnida</taxon>
        <taxon>Acari</taxon>
        <taxon>Acariformes</taxon>
        <taxon>Trombidiformes</taxon>
        <taxon>Prostigmata</taxon>
        <taxon>Eleutherengona</taxon>
        <taxon>Raphignathae</taxon>
        <taxon>Tetranychoidea</taxon>
        <taxon>Tetranychidae</taxon>
        <taxon>Tetranychus</taxon>
    </lineage>
</organism>
<dbReference type="EMBL" id="CAEY01001941">
    <property type="status" value="NOT_ANNOTATED_CDS"/>
    <property type="molecule type" value="Genomic_DNA"/>
</dbReference>
<evidence type="ECO:0000313" key="3">
    <source>
        <dbReference type="Proteomes" id="UP000015104"/>
    </source>
</evidence>
<dbReference type="HOGENOM" id="CLU_067200_0_0_1"/>
<keyword evidence="1" id="KW-0472">Membrane</keyword>